<dbReference type="InParanoid" id="V4U165"/>
<dbReference type="EMBL" id="KI536661">
    <property type="protein sequence ID" value="ESR57755.1"/>
    <property type="molecule type" value="Genomic_DNA"/>
</dbReference>
<sequence>MAKACETFLISHVAMIVGKQVALNPFLEFQFKFGILPPLPKDDTTLKEPCLDICPTSSRRKEVAMNSNVEQCPKA</sequence>
<protein>
    <submittedName>
        <fullName evidence="1">Uncharacterized protein</fullName>
    </submittedName>
</protein>
<dbReference type="Proteomes" id="UP000030687">
    <property type="component" value="Unassembled WGS sequence"/>
</dbReference>
<accession>V4U165</accession>
<proteinExistence type="predicted"/>
<evidence type="ECO:0000313" key="1">
    <source>
        <dbReference type="EMBL" id="ESR57755.1"/>
    </source>
</evidence>
<keyword evidence="2" id="KW-1185">Reference proteome</keyword>
<reference evidence="1 2" key="1">
    <citation type="submission" date="2013-10" db="EMBL/GenBank/DDBJ databases">
        <authorList>
            <consortium name="International Citrus Genome Consortium"/>
            <person name="Jenkins J."/>
            <person name="Schmutz J."/>
            <person name="Prochnik S."/>
            <person name="Rokhsar D."/>
            <person name="Gmitter F."/>
            <person name="Ollitrault P."/>
            <person name="Machado M."/>
            <person name="Talon M."/>
            <person name="Wincker P."/>
            <person name="Jaillon O."/>
            <person name="Morgante M."/>
        </authorList>
    </citation>
    <scope>NUCLEOTIDE SEQUENCE</scope>
    <source>
        <strain evidence="2">cv. Clemenules</strain>
    </source>
</reference>
<evidence type="ECO:0000313" key="2">
    <source>
        <dbReference type="Proteomes" id="UP000030687"/>
    </source>
</evidence>
<organism evidence="1 2">
    <name type="scientific">Citrus clementina</name>
    <name type="common">Clementine</name>
    <name type="synonym">Citrus deliciosa x Citrus sinensis</name>
    <dbReference type="NCBI Taxonomy" id="85681"/>
    <lineage>
        <taxon>Eukaryota</taxon>
        <taxon>Viridiplantae</taxon>
        <taxon>Streptophyta</taxon>
        <taxon>Embryophyta</taxon>
        <taxon>Tracheophyta</taxon>
        <taxon>Spermatophyta</taxon>
        <taxon>Magnoliopsida</taxon>
        <taxon>eudicotyledons</taxon>
        <taxon>Gunneridae</taxon>
        <taxon>Pentapetalae</taxon>
        <taxon>rosids</taxon>
        <taxon>malvids</taxon>
        <taxon>Sapindales</taxon>
        <taxon>Rutaceae</taxon>
        <taxon>Aurantioideae</taxon>
        <taxon>Citrus</taxon>
    </lineage>
</organism>
<dbReference type="KEGG" id="cic:CICLE_v10023407mg"/>
<name>V4U165_CITCL</name>
<gene>
    <name evidence="1" type="ORF">CICLE_v10023407mg</name>
</gene>
<dbReference type="STRING" id="85681.V4U165"/>
<dbReference type="Gramene" id="ESR57755">
    <property type="protein sequence ID" value="ESR57755"/>
    <property type="gene ID" value="CICLE_v10023407mg"/>
</dbReference>
<dbReference type="AlphaFoldDB" id="V4U165"/>